<keyword evidence="1" id="KW-0805">Transcription regulation</keyword>
<sequence length="199" mass="21591">MAEGMRERKKRRTREALIAAAVELFRRQGYEVTTVAQIAAAADVSTRTFFLHFPTKEDVVLADADTRVELAVRIIEERGADESLPDVLATAVQRMISEVAGSDLATGMADVRVQLMLTVPELQARMMRRLLDAQRRIVDALCRSYPEEDDVVLVGALVGAMAGAVTSAATYALRRGDAPEEVTAAMRAAAGRVALSSSR</sequence>
<dbReference type="GO" id="GO:0003700">
    <property type="term" value="F:DNA-binding transcription factor activity"/>
    <property type="evidence" value="ECO:0007669"/>
    <property type="project" value="TreeGrafter"/>
</dbReference>
<evidence type="ECO:0000256" key="3">
    <source>
        <dbReference type="ARBA" id="ARBA00023163"/>
    </source>
</evidence>
<dbReference type="GO" id="GO:0000976">
    <property type="term" value="F:transcription cis-regulatory region binding"/>
    <property type="evidence" value="ECO:0007669"/>
    <property type="project" value="TreeGrafter"/>
</dbReference>
<reference evidence="6 7" key="1">
    <citation type="submission" date="2019-03" db="EMBL/GenBank/DDBJ databases">
        <title>Draft genome sequences of novel Actinobacteria.</title>
        <authorList>
            <person name="Sahin N."/>
            <person name="Ay H."/>
            <person name="Saygin H."/>
        </authorList>
    </citation>
    <scope>NUCLEOTIDE SEQUENCE [LARGE SCALE GENOMIC DNA]</scope>
    <source>
        <strain evidence="6 7">KC310</strain>
    </source>
</reference>
<dbReference type="PANTHER" id="PTHR30055">
    <property type="entry name" value="HTH-TYPE TRANSCRIPTIONAL REGULATOR RUTR"/>
    <property type="match status" value="1"/>
</dbReference>
<evidence type="ECO:0000256" key="1">
    <source>
        <dbReference type="ARBA" id="ARBA00023015"/>
    </source>
</evidence>
<dbReference type="PANTHER" id="PTHR30055:SF234">
    <property type="entry name" value="HTH-TYPE TRANSCRIPTIONAL REGULATOR BETI"/>
    <property type="match status" value="1"/>
</dbReference>
<dbReference type="InterPro" id="IPR001647">
    <property type="entry name" value="HTH_TetR"/>
</dbReference>
<feature type="domain" description="HTH tetR-type" evidence="5">
    <location>
        <begin position="11"/>
        <end position="71"/>
    </location>
</feature>
<dbReference type="AlphaFoldDB" id="A0A4R4V2L5"/>
<evidence type="ECO:0000313" key="7">
    <source>
        <dbReference type="Proteomes" id="UP000295258"/>
    </source>
</evidence>
<dbReference type="Pfam" id="PF00440">
    <property type="entry name" value="TetR_N"/>
    <property type="match status" value="1"/>
</dbReference>
<dbReference type="EMBL" id="SMKO01000115">
    <property type="protein sequence ID" value="TDC99358.1"/>
    <property type="molecule type" value="Genomic_DNA"/>
</dbReference>
<name>A0A4R4V2L5_9ACTN</name>
<dbReference type="RefSeq" id="WP_132599683.1">
    <property type="nucleotide sequence ID" value="NZ_SMKO01000115.1"/>
</dbReference>
<comment type="caution">
    <text evidence="6">The sequence shown here is derived from an EMBL/GenBank/DDBJ whole genome shotgun (WGS) entry which is preliminary data.</text>
</comment>
<dbReference type="InterPro" id="IPR009057">
    <property type="entry name" value="Homeodomain-like_sf"/>
</dbReference>
<feature type="DNA-binding region" description="H-T-H motif" evidence="4">
    <location>
        <begin position="34"/>
        <end position="53"/>
    </location>
</feature>
<proteinExistence type="predicted"/>
<accession>A0A4R4V2L5</accession>
<dbReference type="InterPro" id="IPR050109">
    <property type="entry name" value="HTH-type_TetR-like_transc_reg"/>
</dbReference>
<gene>
    <name evidence="6" type="ORF">E1292_32105</name>
</gene>
<evidence type="ECO:0000256" key="4">
    <source>
        <dbReference type="PROSITE-ProRule" id="PRU00335"/>
    </source>
</evidence>
<dbReference type="Proteomes" id="UP000295258">
    <property type="component" value="Unassembled WGS sequence"/>
</dbReference>
<organism evidence="6 7">
    <name type="scientific">Nonomuraea deserti</name>
    <dbReference type="NCBI Taxonomy" id="1848322"/>
    <lineage>
        <taxon>Bacteria</taxon>
        <taxon>Bacillati</taxon>
        <taxon>Actinomycetota</taxon>
        <taxon>Actinomycetes</taxon>
        <taxon>Streptosporangiales</taxon>
        <taxon>Streptosporangiaceae</taxon>
        <taxon>Nonomuraea</taxon>
    </lineage>
</organism>
<evidence type="ECO:0000313" key="6">
    <source>
        <dbReference type="EMBL" id="TDC99358.1"/>
    </source>
</evidence>
<keyword evidence="3" id="KW-0804">Transcription</keyword>
<keyword evidence="7" id="KW-1185">Reference proteome</keyword>
<keyword evidence="2 4" id="KW-0238">DNA-binding</keyword>
<dbReference type="PROSITE" id="PS01081">
    <property type="entry name" value="HTH_TETR_1"/>
    <property type="match status" value="1"/>
</dbReference>
<dbReference type="SUPFAM" id="SSF46689">
    <property type="entry name" value="Homeodomain-like"/>
    <property type="match status" value="1"/>
</dbReference>
<protein>
    <submittedName>
        <fullName evidence="6">TetR family transcriptional regulator</fullName>
    </submittedName>
</protein>
<dbReference type="PRINTS" id="PR00455">
    <property type="entry name" value="HTHTETR"/>
</dbReference>
<dbReference type="Pfam" id="PF17754">
    <property type="entry name" value="TetR_C_14"/>
    <property type="match status" value="1"/>
</dbReference>
<dbReference type="PROSITE" id="PS50977">
    <property type="entry name" value="HTH_TETR_2"/>
    <property type="match status" value="1"/>
</dbReference>
<evidence type="ECO:0000259" key="5">
    <source>
        <dbReference type="PROSITE" id="PS50977"/>
    </source>
</evidence>
<dbReference type="InterPro" id="IPR023772">
    <property type="entry name" value="DNA-bd_HTH_TetR-type_CS"/>
</dbReference>
<evidence type="ECO:0000256" key="2">
    <source>
        <dbReference type="ARBA" id="ARBA00023125"/>
    </source>
</evidence>
<dbReference type="InterPro" id="IPR041347">
    <property type="entry name" value="MftR_C"/>
</dbReference>
<dbReference type="Gene3D" id="1.10.357.10">
    <property type="entry name" value="Tetracycline Repressor, domain 2"/>
    <property type="match status" value="1"/>
</dbReference>
<dbReference type="Gene3D" id="1.10.10.60">
    <property type="entry name" value="Homeodomain-like"/>
    <property type="match status" value="1"/>
</dbReference>